<proteinExistence type="predicted"/>
<dbReference type="Proteomes" id="UP000321532">
    <property type="component" value="Unassembled WGS sequence"/>
</dbReference>
<dbReference type="InterPro" id="IPR025943">
    <property type="entry name" value="Sigma_54_int_dom_ATP-bd_2"/>
</dbReference>
<keyword evidence="5" id="KW-1185">Reference proteome</keyword>
<accession>A0A512B4R6</accession>
<keyword evidence="1" id="KW-0547">Nucleotide-binding</keyword>
<dbReference type="InterPro" id="IPR003593">
    <property type="entry name" value="AAA+_ATPase"/>
</dbReference>
<dbReference type="Gene3D" id="1.10.8.60">
    <property type="match status" value="1"/>
</dbReference>
<dbReference type="EMBL" id="BJYS01000047">
    <property type="protein sequence ID" value="GEO06949.1"/>
    <property type="molecule type" value="Genomic_DNA"/>
</dbReference>
<dbReference type="Pfam" id="PF25601">
    <property type="entry name" value="AAA_lid_14"/>
    <property type="match status" value="1"/>
</dbReference>
<dbReference type="InterPro" id="IPR025662">
    <property type="entry name" value="Sigma_54_int_dom_ATP-bd_1"/>
</dbReference>
<dbReference type="SUPFAM" id="SSF52540">
    <property type="entry name" value="P-loop containing nucleoside triphosphate hydrolases"/>
    <property type="match status" value="1"/>
</dbReference>
<dbReference type="AlphaFoldDB" id="A0A512B4R6"/>
<feature type="domain" description="Sigma-54 factor interaction" evidence="3">
    <location>
        <begin position="135"/>
        <end position="361"/>
    </location>
</feature>
<dbReference type="PANTHER" id="PTHR32071">
    <property type="entry name" value="TRANSCRIPTIONAL REGULATORY PROTEIN"/>
    <property type="match status" value="1"/>
</dbReference>
<dbReference type="FunFam" id="3.40.50.300:FF:000006">
    <property type="entry name" value="DNA-binding transcriptional regulator NtrC"/>
    <property type="match status" value="1"/>
</dbReference>
<dbReference type="PROSITE" id="PS50045">
    <property type="entry name" value="SIGMA54_INTERACT_4"/>
    <property type="match status" value="1"/>
</dbReference>
<dbReference type="InterPro" id="IPR027417">
    <property type="entry name" value="P-loop_NTPase"/>
</dbReference>
<reference evidence="4 5" key="1">
    <citation type="submission" date="2019-07" db="EMBL/GenBank/DDBJ databases">
        <title>Whole genome shotgun sequence of Adhaeribacter aerolatus NBRC 106133.</title>
        <authorList>
            <person name="Hosoyama A."/>
            <person name="Uohara A."/>
            <person name="Ohji S."/>
            <person name="Ichikawa N."/>
        </authorList>
    </citation>
    <scope>NUCLEOTIDE SEQUENCE [LARGE SCALE GENOMIC DNA]</scope>
    <source>
        <strain evidence="4 5">NBRC 106133</strain>
    </source>
</reference>
<dbReference type="PROSITE" id="PS00676">
    <property type="entry name" value="SIGMA54_INTERACT_2"/>
    <property type="match status" value="1"/>
</dbReference>
<name>A0A512B4R6_9BACT</name>
<dbReference type="SMART" id="SM00382">
    <property type="entry name" value="AAA"/>
    <property type="match status" value="1"/>
</dbReference>
<keyword evidence="2" id="KW-0067">ATP-binding</keyword>
<evidence type="ECO:0000256" key="2">
    <source>
        <dbReference type="ARBA" id="ARBA00022840"/>
    </source>
</evidence>
<dbReference type="RefSeq" id="WP_146904108.1">
    <property type="nucleotide sequence ID" value="NZ_BJYS01000047.1"/>
</dbReference>
<dbReference type="Pfam" id="PF00158">
    <property type="entry name" value="Sigma54_activat"/>
    <property type="match status" value="1"/>
</dbReference>
<sequence>MLNKLAKDELWFKSFCQTSSLLAEVIHTIAQSGIKIQALHFQETATSPGIIFFDSHAKKAAVLEGILEQAPFCEQQLIAISLDVIPNGFSWQLLSAGASDVFMWNSVENPVQVLAARLSYWDKADKQLQYLQSKLIGKSNIWQAALRQISDMAATDCPILILGESGTGKELVTKEIHHLDTRKDKQDLVVVDCTTIVPSLSGSELFGHERGAFTNAISTRDGAISLANGGTLFLDELGDLPAALQPELLRVLQEGTYKRVGSNTWRKAHFRLISATNRDLAEEVKIGNFRQDLFYRISGWVCHLPALRERREDIPLLVDYFLKKVHKKNQPVAPEVYQYLSARDYPGNVRELQQLVSRIANKHIGEGPFTVGDIPEADRPHFQNRESFFGKEELAQAVKRMIYAGLSLKDLKEIVTNIAKEVAIDDEHGNLKQAAQKLGCSERILQMHKKTDIYINPYLKIC</sequence>
<dbReference type="GO" id="GO:0005524">
    <property type="term" value="F:ATP binding"/>
    <property type="evidence" value="ECO:0007669"/>
    <property type="project" value="UniProtKB-KW"/>
</dbReference>
<comment type="caution">
    <text evidence="4">The sequence shown here is derived from an EMBL/GenBank/DDBJ whole genome shotgun (WGS) entry which is preliminary data.</text>
</comment>
<evidence type="ECO:0000313" key="4">
    <source>
        <dbReference type="EMBL" id="GEO06949.1"/>
    </source>
</evidence>
<evidence type="ECO:0000256" key="1">
    <source>
        <dbReference type="ARBA" id="ARBA00022741"/>
    </source>
</evidence>
<protein>
    <recommendedName>
        <fullName evidence="3">Sigma-54 factor interaction domain-containing protein</fullName>
    </recommendedName>
</protein>
<dbReference type="OrthoDB" id="9782110at2"/>
<gene>
    <name evidence="4" type="ORF">AAE02nite_46130</name>
</gene>
<dbReference type="CDD" id="cd00009">
    <property type="entry name" value="AAA"/>
    <property type="match status" value="1"/>
</dbReference>
<dbReference type="InterPro" id="IPR058031">
    <property type="entry name" value="AAA_lid_NorR"/>
</dbReference>
<dbReference type="PROSITE" id="PS00675">
    <property type="entry name" value="SIGMA54_INTERACT_1"/>
    <property type="match status" value="1"/>
</dbReference>
<evidence type="ECO:0000259" key="3">
    <source>
        <dbReference type="PROSITE" id="PS50045"/>
    </source>
</evidence>
<evidence type="ECO:0000313" key="5">
    <source>
        <dbReference type="Proteomes" id="UP000321532"/>
    </source>
</evidence>
<dbReference type="GO" id="GO:0006355">
    <property type="term" value="P:regulation of DNA-templated transcription"/>
    <property type="evidence" value="ECO:0007669"/>
    <property type="project" value="InterPro"/>
</dbReference>
<dbReference type="Gene3D" id="3.40.50.300">
    <property type="entry name" value="P-loop containing nucleotide triphosphate hydrolases"/>
    <property type="match status" value="1"/>
</dbReference>
<organism evidence="4 5">
    <name type="scientific">Adhaeribacter aerolatus</name>
    <dbReference type="NCBI Taxonomy" id="670289"/>
    <lineage>
        <taxon>Bacteria</taxon>
        <taxon>Pseudomonadati</taxon>
        <taxon>Bacteroidota</taxon>
        <taxon>Cytophagia</taxon>
        <taxon>Cytophagales</taxon>
        <taxon>Hymenobacteraceae</taxon>
        <taxon>Adhaeribacter</taxon>
    </lineage>
</organism>
<dbReference type="InterPro" id="IPR002078">
    <property type="entry name" value="Sigma_54_int"/>
</dbReference>